<dbReference type="Proteomes" id="UP001381693">
    <property type="component" value="Unassembled WGS sequence"/>
</dbReference>
<feature type="domain" description="Ig-like" evidence="2">
    <location>
        <begin position="28"/>
        <end position="120"/>
    </location>
</feature>
<dbReference type="InterPro" id="IPR036179">
    <property type="entry name" value="Ig-like_dom_sf"/>
</dbReference>
<protein>
    <recommendedName>
        <fullName evidence="2">Ig-like domain-containing protein</fullName>
    </recommendedName>
</protein>
<keyword evidence="4" id="KW-1185">Reference proteome</keyword>
<sequence length="226" mass="25479">IPLASIEWMQEDVVVDTKTIPSQDGSGPLSVTIVPVQIPIVAGRRTDMECTVIGSHPPPIVTWFLDSEQVGPKHTSAKVHENITVSTLALDITRRHHGNQIVCRAEHPTLTTSILEDIFTLVVLCKYYSPGHLLMTMVAFAKTKDLARRHRPSPIVEERVRDVKYSLCIYLPQSANVSYGVLVRKLHPEPKEVAPWHCMVFLSNYSSPTHFVFTSRKVRMSLTVFW</sequence>
<proteinExistence type="predicted"/>
<dbReference type="InterPro" id="IPR013783">
    <property type="entry name" value="Ig-like_fold"/>
</dbReference>
<comment type="caution">
    <text evidence="3">The sequence shown here is derived from an EMBL/GenBank/DDBJ whole genome shotgun (WGS) entry which is preliminary data.</text>
</comment>
<accession>A0AAN9A4G0</accession>
<dbReference type="InterPro" id="IPR007110">
    <property type="entry name" value="Ig-like_dom"/>
</dbReference>
<name>A0AAN9A4G0_HALRR</name>
<dbReference type="PANTHER" id="PTHR23278:SF19">
    <property type="entry name" value="OBSCURIN"/>
    <property type="match status" value="1"/>
</dbReference>
<feature type="non-terminal residue" evidence="3">
    <location>
        <position position="1"/>
    </location>
</feature>
<dbReference type="Gene3D" id="2.60.40.10">
    <property type="entry name" value="Immunoglobulins"/>
    <property type="match status" value="1"/>
</dbReference>
<dbReference type="EMBL" id="JAXCGZ010013715">
    <property type="protein sequence ID" value="KAK7072055.1"/>
    <property type="molecule type" value="Genomic_DNA"/>
</dbReference>
<dbReference type="InterPro" id="IPR013162">
    <property type="entry name" value="CD80_C2-set"/>
</dbReference>
<dbReference type="SUPFAM" id="SSF48726">
    <property type="entry name" value="Immunoglobulin"/>
    <property type="match status" value="1"/>
</dbReference>
<evidence type="ECO:0000259" key="2">
    <source>
        <dbReference type="PROSITE" id="PS50835"/>
    </source>
</evidence>
<dbReference type="PANTHER" id="PTHR23278">
    <property type="entry name" value="SIDESTEP PROTEIN"/>
    <property type="match status" value="1"/>
</dbReference>
<keyword evidence="1" id="KW-1015">Disulfide bond</keyword>
<evidence type="ECO:0000256" key="1">
    <source>
        <dbReference type="ARBA" id="ARBA00023157"/>
    </source>
</evidence>
<reference evidence="3 4" key="1">
    <citation type="submission" date="2023-11" db="EMBL/GenBank/DDBJ databases">
        <title>Halocaridina rubra genome assembly.</title>
        <authorList>
            <person name="Smith C."/>
        </authorList>
    </citation>
    <scope>NUCLEOTIDE SEQUENCE [LARGE SCALE GENOMIC DNA]</scope>
    <source>
        <strain evidence="3">EP-1</strain>
        <tissue evidence="3">Whole</tissue>
    </source>
</reference>
<evidence type="ECO:0000313" key="3">
    <source>
        <dbReference type="EMBL" id="KAK7072055.1"/>
    </source>
</evidence>
<dbReference type="Pfam" id="PF08205">
    <property type="entry name" value="C2-set_2"/>
    <property type="match status" value="1"/>
</dbReference>
<evidence type="ECO:0000313" key="4">
    <source>
        <dbReference type="Proteomes" id="UP001381693"/>
    </source>
</evidence>
<dbReference type="PROSITE" id="PS50835">
    <property type="entry name" value="IG_LIKE"/>
    <property type="match status" value="1"/>
</dbReference>
<gene>
    <name evidence="3" type="ORF">SK128_020096</name>
</gene>
<organism evidence="3 4">
    <name type="scientific">Halocaridina rubra</name>
    <name type="common">Hawaiian red shrimp</name>
    <dbReference type="NCBI Taxonomy" id="373956"/>
    <lineage>
        <taxon>Eukaryota</taxon>
        <taxon>Metazoa</taxon>
        <taxon>Ecdysozoa</taxon>
        <taxon>Arthropoda</taxon>
        <taxon>Crustacea</taxon>
        <taxon>Multicrustacea</taxon>
        <taxon>Malacostraca</taxon>
        <taxon>Eumalacostraca</taxon>
        <taxon>Eucarida</taxon>
        <taxon>Decapoda</taxon>
        <taxon>Pleocyemata</taxon>
        <taxon>Caridea</taxon>
        <taxon>Atyoidea</taxon>
        <taxon>Atyidae</taxon>
        <taxon>Halocaridina</taxon>
    </lineage>
</organism>
<dbReference type="AlphaFoldDB" id="A0AAN9A4G0"/>